<dbReference type="AlphaFoldDB" id="A0A1G7MME0"/>
<evidence type="ECO:0000259" key="6">
    <source>
        <dbReference type="Pfam" id="PF04335"/>
    </source>
</evidence>
<sequence>MKEHSFDTDIIMAPRRSEKRAWIVAGASTGVSVLMALSIATMMPLKTTEVFTVLVDRDTGAAERVMQVQPTGIEDEQAVKESLLVSYVSDRESFLMAGIQERLESVQRRSAGGARRSLVSLWSNDSDNETYPPRLYGQGAEVTVRVKTITFLEPTVAQVRYEKTLRTPRQDSVTRPFVAVIGFKFQPREERALERVWENPLGFTVTSFNVSAETLGG</sequence>
<comment type="subcellular location">
    <subcellularLocation>
        <location evidence="1">Membrane</location>
        <topology evidence="1">Single-pass membrane protein</topology>
    </subcellularLocation>
</comment>
<evidence type="ECO:0000256" key="3">
    <source>
        <dbReference type="ARBA" id="ARBA00022989"/>
    </source>
</evidence>
<keyword evidence="8" id="KW-1185">Reference proteome</keyword>
<dbReference type="CDD" id="cd16424">
    <property type="entry name" value="VirB8"/>
    <property type="match status" value="1"/>
</dbReference>
<reference evidence="8" key="1">
    <citation type="submission" date="2016-10" db="EMBL/GenBank/DDBJ databases">
        <authorList>
            <person name="Varghese N."/>
            <person name="Submissions S."/>
        </authorList>
    </citation>
    <scope>NUCLEOTIDE SEQUENCE [LARGE SCALE GENOMIC DNA]</scope>
    <source>
        <strain evidence="8">DSM 10146</strain>
    </source>
</reference>
<dbReference type="InterPro" id="IPR032710">
    <property type="entry name" value="NTF2-like_dom_sf"/>
</dbReference>
<dbReference type="RefSeq" id="WP_165617225.1">
    <property type="nucleotide sequence ID" value="NZ_FNAV01000038.1"/>
</dbReference>
<dbReference type="Pfam" id="PF04335">
    <property type="entry name" value="VirB8"/>
    <property type="match status" value="1"/>
</dbReference>
<proteinExistence type="predicted"/>
<gene>
    <name evidence="7" type="ORF">SAMN04488105_13813</name>
</gene>
<keyword evidence="3 5" id="KW-1133">Transmembrane helix</keyword>
<dbReference type="STRING" id="282683.SAMN04488105_13813"/>
<evidence type="ECO:0000256" key="5">
    <source>
        <dbReference type="SAM" id="Phobius"/>
    </source>
</evidence>
<organism evidence="7 8">
    <name type="scientific">Salipiger thiooxidans</name>
    <dbReference type="NCBI Taxonomy" id="282683"/>
    <lineage>
        <taxon>Bacteria</taxon>
        <taxon>Pseudomonadati</taxon>
        <taxon>Pseudomonadota</taxon>
        <taxon>Alphaproteobacteria</taxon>
        <taxon>Rhodobacterales</taxon>
        <taxon>Roseobacteraceae</taxon>
        <taxon>Salipiger</taxon>
    </lineage>
</organism>
<feature type="transmembrane region" description="Helical" evidence="5">
    <location>
        <begin position="21"/>
        <end position="43"/>
    </location>
</feature>
<dbReference type="GO" id="GO:0016020">
    <property type="term" value="C:membrane"/>
    <property type="evidence" value="ECO:0007669"/>
    <property type="project" value="UniProtKB-SubCell"/>
</dbReference>
<evidence type="ECO:0000256" key="1">
    <source>
        <dbReference type="ARBA" id="ARBA00004167"/>
    </source>
</evidence>
<dbReference type="InterPro" id="IPR007430">
    <property type="entry name" value="VirB8"/>
</dbReference>
<accession>A0A1G7MME0</accession>
<name>A0A1G7MME0_9RHOB</name>
<evidence type="ECO:0000313" key="7">
    <source>
        <dbReference type="EMBL" id="SDF63018.1"/>
    </source>
</evidence>
<evidence type="ECO:0000256" key="4">
    <source>
        <dbReference type="ARBA" id="ARBA00023136"/>
    </source>
</evidence>
<dbReference type="EMBL" id="FNAV01000038">
    <property type="protein sequence ID" value="SDF63018.1"/>
    <property type="molecule type" value="Genomic_DNA"/>
</dbReference>
<dbReference type="Proteomes" id="UP000198994">
    <property type="component" value="Unassembled WGS sequence"/>
</dbReference>
<keyword evidence="2 5" id="KW-0812">Transmembrane</keyword>
<dbReference type="SUPFAM" id="SSF54427">
    <property type="entry name" value="NTF2-like"/>
    <property type="match status" value="1"/>
</dbReference>
<evidence type="ECO:0000313" key="8">
    <source>
        <dbReference type="Proteomes" id="UP000198994"/>
    </source>
</evidence>
<evidence type="ECO:0000256" key="2">
    <source>
        <dbReference type="ARBA" id="ARBA00022692"/>
    </source>
</evidence>
<keyword evidence="4 5" id="KW-0472">Membrane</keyword>
<dbReference type="Gene3D" id="3.10.450.230">
    <property type="entry name" value="VirB8 protein"/>
    <property type="match status" value="1"/>
</dbReference>
<feature type="domain" description="Bacterial virulence protein VirB8" evidence="6">
    <location>
        <begin position="5"/>
        <end position="213"/>
    </location>
</feature>
<protein>
    <submittedName>
        <fullName evidence="7">Type IV secretion system protein VirB8</fullName>
    </submittedName>
</protein>